<protein>
    <submittedName>
        <fullName evidence="2">Uncharacterized protein</fullName>
    </submittedName>
</protein>
<evidence type="ECO:0000313" key="2">
    <source>
        <dbReference type="WBParaSite" id="L893_g2016.t1"/>
    </source>
</evidence>
<evidence type="ECO:0000313" key="1">
    <source>
        <dbReference type="Proteomes" id="UP000095287"/>
    </source>
</evidence>
<sequence>MECALVGRSIRGGSFDFSDHLRYEFCIFFLGEPSVDYSTDFFGRVDREASDQPKPSCFEAQTPKTKYWDNIASASTDGPDLHFRLHWRLKT</sequence>
<dbReference type="AlphaFoldDB" id="A0A1I7YVG5"/>
<organism evidence="1 2">
    <name type="scientific">Steinernema glaseri</name>
    <dbReference type="NCBI Taxonomy" id="37863"/>
    <lineage>
        <taxon>Eukaryota</taxon>
        <taxon>Metazoa</taxon>
        <taxon>Ecdysozoa</taxon>
        <taxon>Nematoda</taxon>
        <taxon>Chromadorea</taxon>
        <taxon>Rhabditida</taxon>
        <taxon>Tylenchina</taxon>
        <taxon>Panagrolaimomorpha</taxon>
        <taxon>Strongyloidoidea</taxon>
        <taxon>Steinernematidae</taxon>
        <taxon>Steinernema</taxon>
    </lineage>
</organism>
<dbReference type="Proteomes" id="UP000095287">
    <property type="component" value="Unplaced"/>
</dbReference>
<name>A0A1I7YVG5_9BILA</name>
<dbReference type="WBParaSite" id="L893_g2016.t1">
    <property type="protein sequence ID" value="L893_g2016.t1"/>
    <property type="gene ID" value="L893_g2016"/>
</dbReference>
<keyword evidence="1" id="KW-1185">Reference proteome</keyword>
<accession>A0A1I7YVG5</accession>
<proteinExistence type="predicted"/>
<reference evidence="2" key="1">
    <citation type="submission" date="2016-11" db="UniProtKB">
        <authorList>
            <consortium name="WormBaseParasite"/>
        </authorList>
    </citation>
    <scope>IDENTIFICATION</scope>
</reference>